<dbReference type="OrthoDB" id="9820100at2"/>
<dbReference type="Proteomes" id="UP000435802">
    <property type="component" value="Unassembled WGS sequence"/>
</dbReference>
<keyword evidence="2" id="KW-1185">Reference proteome</keyword>
<name>A0A6N8SH21_9HYPH</name>
<sequence length="245" mass="26417">MVEYRIADACEQLSLTIGAESDARRRMRQCRQALGLGRQAILDAGRLADADMQALQSLLRLARRASNGFCDTNTLMTRLAAIRMDRLGFSRLPVIAETKAKRVRTETASLALADAVLPDGWWDTQAALDAANAGRYLVAGTGADGPCSVLLRHLDCDEPFLVPQEYKRVMETLPPFRLTVATGRVLLGAAENLGGGVTLPIGNGTYLGQLVSLRSGGSLKIVATLVRDGSPVDAFHQLPEFREAP</sequence>
<protein>
    <submittedName>
        <fullName evidence="1">Uncharacterized protein</fullName>
    </submittedName>
</protein>
<reference evidence="1 2" key="1">
    <citation type="submission" date="2019-12" db="EMBL/GenBank/DDBJ databases">
        <title>Shinella kummerowiae sp. nov., a symbiotic bacterium isolated from root nodules of the herbal legume Kummerowia stipulacea.</title>
        <authorList>
            <person name="Gao J."/>
        </authorList>
    </citation>
    <scope>NUCLEOTIDE SEQUENCE [LARGE SCALE GENOMIC DNA]</scope>
    <source>
        <strain evidence="1 2">CCBAU 25048</strain>
    </source>
</reference>
<dbReference type="EMBL" id="WUMK01000006">
    <property type="protein sequence ID" value="MXN46948.1"/>
    <property type="molecule type" value="Genomic_DNA"/>
</dbReference>
<evidence type="ECO:0000313" key="1">
    <source>
        <dbReference type="EMBL" id="MXN46948.1"/>
    </source>
</evidence>
<proteinExistence type="predicted"/>
<accession>A0A6N8SH21</accession>
<gene>
    <name evidence="1" type="ORF">GR138_17275</name>
</gene>
<dbReference type="RefSeq" id="WP_160860479.1">
    <property type="nucleotide sequence ID" value="NZ_WUMK01000006.1"/>
</dbReference>
<evidence type="ECO:0000313" key="2">
    <source>
        <dbReference type="Proteomes" id="UP000435802"/>
    </source>
</evidence>
<dbReference type="AlphaFoldDB" id="A0A6N8SH21"/>
<organism evidence="1 2">
    <name type="scientific">Shinella kummerowiae</name>
    <dbReference type="NCBI Taxonomy" id="417745"/>
    <lineage>
        <taxon>Bacteria</taxon>
        <taxon>Pseudomonadati</taxon>
        <taxon>Pseudomonadota</taxon>
        <taxon>Alphaproteobacteria</taxon>
        <taxon>Hyphomicrobiales</taxon>
        <taxon>Rhizobiaceae</taxon>
        <taxon>Shinella</taxon>
    </lineage>
</organism>
<comment type="caution">
    <text evidence="1">The sequence shown here is derived from an EMBL/GenBank/DDBJ whole genome shotgun (WGS) entry which is preliminary data.</text>
</comment>